<proteinExistence type="predicted"/>
<evidence type="ECO:0000313" key="2">
    <source>
        <dbReference type="EMBL" id="MDQ6598451.1"/>
    </source>
</evidence>
<evidence type="ECO:0000313" key="5">
    <source>
        <dbReference type="Proteomes" id="UP001178888"/>
    </source>
</evidence>
<feature type="transmembrane region" description="Helical" evidence="1">
    <location>
        <begin position="7"/>
        <end position="25"/>
    </location>
</feature>
<dbReference type="EMBL" id="JAVGVR010000001">
    <property type="protein sequence ID" value="MDQ6598451.1"/>
    <property type="molecule type" value="Genomic_DNA"/>
</dbReference>
<sequence>MGKKTIIAILSMVPIVFMIVAIPFVNRIQPIIFGLPFLAFWLFLGMIITPLCTFLIFRLQKSERSTES</sequence>
<reference evidence="3 4" key="1">
    <citation type="submission" date="2019-03" db="EMBL/GenBank/DDBJ databases">
        <title>Bacillus niacini sp. nov. a Nicotinate-Metabolizing Mesophile Isolated from Soil.</title>
        <authorList>
            <person name="Zhang G."/>
        </authorList>
    </citation>
    <scope>NUCLEOTIDE SEQUENCE [LARGE SCALE GENOMIC DNA]</scope>
    <source>
        <strain evidence="3 4">WN066</strain>
    </source>
</reference>
<keyword evidence="1" id="KW-1133">Transmembrane helix</keyword>
<evidence type="ECO:0000256" key="1">
    <source>
        <dbReference type="SAM" id="Phobius"/>
    </source>
</evidence>
<keyword evidence="1" id="KW-0472">Membrane</keyword>
<organism evidence="3 4">
    <name type="scientific">Bacillus salipaludis</name>
    <dbReference type="NCBI Taxonomy" id="2547811"/>
    <lineage>
        <taxon>Bacteria</taxon>
        <taxon>Bacillati</taxon>
        <taxon>Bacillota</taxon>
        <taxon>Bacilli</taxon>
        <taxon>Bacillales</taxon>
        <taxon>Bacillaceae</taxon>
        <taxon>Bacillus</taxon>
    </lineage>
</organism>
<evidence type="ECO:0000313" key="3">
    <source>
        <dbReference type="EMBL" id="TDK60990.1"/>
    </source>
</evidence>
<evidence type="ECO:0000313" key="4">
    <source>
        <dbReference type="Proteomes" id="UP000295132"/>
    </source>
</evidence>
<dbReference type="AlphaFoldDB" id="A0A4R5VT11"/>
<comment type="caution">
    <text evidence="3">The sequence shown here is derived from an EMBL/GenBank/DDBJ whole genome shotgun (WGS) entry which is preliminary data.</text>
</comment>
<dbReference type="Pfam" id="PF11755">
    <property type="entry name" value="DUF3311"/>
    <property type="match status" value="1"/>
</dbReference>
<accession>A0A4R5VT11</accession>
<dbReference type="RefSeq" id="WP_133335377.1">
    <property type="nucleotide sequence ID" value="NZ_JAVGVR010000001.1"/>
</dbReference>
<dbReference type="EMBL" id="SMYO01000006">
    <property type="protein sequence ID" value="TDK60990.1"/>
    <property type="molecule type" value="Genomic_DNA"/>
</dbReference>
<name>A0A4R5VT11_9BACI</name>
<reference evidence="2" key="2">
    <citation type="submission" date="2023-08" db="EMBL/GenBank/DDBJ databases">
        <title>Nitrogen cycling bacteria in agricultural field soils.</title>
        <authorList>
            <person name="Jang J."/>
        </authorList>
    </citation>
    <scope>NUCLEOTIDE SEQUENCE</scope>
    <source>
        <strain evidence="2">PS3-36</strain>
    </source>
</reference>
<protein>
    <submittedName>
        <fullName evidence="3">DUF3311 domain-containing protein</fullName>
    </submittedName>
</protein>
<keyword evidence="5" id="KW-1185">Reference proteome</keyword>
<keyword evidence="1" id="KW-0812">Transmembrane</keyword>
<dbReference type="Proteomes" id="UP000295132">
    <property type="component" value="Unassembled WGS sequence"/>
</dbReference>
<feature type="transmembrane region" description="Helical" evidence="1">
    <location>
        <begin position="31"/>
        <end position="57"/>
    </location>
</feature>
<dbReference type="Proteomes" id="UP001178888">
    <property type="component" value="Unassembled WGS sequence"/>
</dbReference>
<dbReference type="InterPro" id="IPR021741">
    <property type="entry name" value="DUF3311"/>
</dbReference>
<gene>
    <name evidence="3" type="ORF">E2K98_14890</name>
    <name evidence="2" type="ORF">RCG21_19175</name>
</gene>